<evidence type="ECO:0000256" key="1">
    <source>
        <dbReference type="SAM" id="MobiDB-lite"/>
    </source>
</evidence>
<reference evidence="3 4" key="1">
    <citation type="submission" date="2017-11" db="EMBL/GenBank/DDBJ databases">
        <title>Genomic Encyclopedia of Archaeal and Bacterial Type Strains, Phase II (KMG-II): From Individual Species to Whole Genera.</title>
        <authorList>
            <person name="Goeker M."/>
        </authorList>
    </citation>
    <scope>NUCLEOTIDE SEQUENCE [LARGE SCALE GENOMIC DNA]</scope>
    <source>
        <strain evidence="3 4">DSM 22413</strain>
    </source>
</reference>
<dbReference type="Pfam" id="PF09350">
    <property type="entry name" value="DJC28_CD"/>
    <property type="match status" value="1"/>
</dbReference>
<proteinExistence type="predicted"/>
<feature type="compositionally biased region" description="Basic and acidic residues" evidence="1">
    <location>
        <begin position="13"/>
        <end position="31"/>
    </location>
</feature>
<evidence type="ECO:0000313" key="4">
    <source>
        <dbReference type="Proteomes" id="UP000231586"/>
    </source>
</evidence>
<dbReference type="InterPro" id="IPR018961">
    <property type="entry name" value="DnaJ_homolog_subfam-C_membr-28"/>
</dbReference>
<dbReference type="AlphaFoldDB" id="A0A2M8W1R1"/>
<dbReference type="EMBL" id="PGTZ01000013">
    <property type="protein sequence ID" value="PJI84867.1"/>
    <property type="molecule type" value="Genomic_DNA"/>
</dbReference>
<feature type="region of interest" description="Disordered" evidence="1">
    <location>
        <begin position="1"/>
        <end position="42"/>
    </location>
</feature>
<evidence type="ECO:0000259" key="2">
    <source>
        <dbReference type="Pfam" id="PF09350"/>
    </source>
</evidence>
<sequence length="175" mass="20539">MDRPDDAPQDEVEAARRARRRRDEEHRRTENPRSPQSRLRAQEDVVLKARWVDHVVEDAIARGEFDDLPLQGKPIPSLGTHHDPDWWVKQLVEREHVTGVLPEALQLRTDDARLDAHLDRERTEAGVRAQVEEFNRRIVEARRQLLGGPPVVTPLRDVETEVERWRSRRERPTIE</sequence>
<name>A0A2M8W1R1_9MICO</name>
<feature type="domain" description="DnaJ homologue subfamily C member 28 conserved" evidence="2">
    <location>
        <begin position="51"/>
        <end position="118"/>
    </location>
</feature>
<organism evidence="3 4">
    <name type="scientific">Luteimicrobium subarcticum</name>
    <dbReference type="NCBI Taxonomy" id="620910"/>
    <lineage>
        <taxon>Bacteria</taxon>
        <taxon>Bacillati</taxon>
        <taxon>Actinomycetota</taxon>
        <taxon>Actinomycetes</taxon>
        <taxon>Micrococcales</taxon>
        <taxon>Luteimicrobium</taxon>
    </lineage>
</organism>
<evidence type="ECO:0000313" key="3">
    <source>
        <dbReference type="EMBL" id="PJI84867.1"/>
    </source>
</evidence>
<keyword evidence="4" id="KW-1185">Reference proteome</keyword>
<accession>A0A2M8W1R1</accession>
<dbReference type="RefSeq" id="WP_100351209.1">
    <property type="nucleotide sequence ID" value="NZ_PGTZ01000013.1"/>
</dbReference>
<gene>
    <name evidence="3" type="ORF">CLV34_3112</name>
</gene>
<protein>
    <submittedName>
        <fullName evidence="3">Uncharacterized protein DUF1992</fullName>
    </submittedName>
</protein>
<dbReference type="OrthoDB" id="3395286at2"/>
<dbReference type="Proteomes" id="UP000231586">
    <property type="component" value="Unassembled WGS sequence"/>
</dbReference>
<comment type="caution">
    <text evidence="3">The sequence shown here is derived from an EMBL/GenBank/DDBJ whole genome shotgun (WGS) entry which is preliminary data.</text>
</comment>